<dbReference type="InParanoid" id="A0A1V9WY19"/>
<keyword evidence="5 8" id="KW-1133">Transmembrane helix</keyword>
<comment type="subcellular location">
    <subcellularLocation>
        <location evidence="1">Membrane</location>
        <topology evidence="1">Multi-pass membrane protein</topology>
    </subcellularLocation>
</comment>
<keyword evidence="10" id="KW-1185">Reference proteome</keyword>
<reference evidence="9 10" key="1">
    <citation type="journal article" date="2017" name="Gigascience">
        <title>Draft genome of the honey bee ectoparasitic mite, Tropilaelaps mercedesae, is shaped by the parasitic life history.</title>
        <authorList>
            <person name="Dong X."/>
            <person name="Armstrong S.D."/>
            <person name="Xia D."/>
            <person name="Makepeace B.L."/>
            <person name="Darby A.C."/>
            <person name="Kadowaki T."/>
        </authorList>
    </citation>
    <scope>NUCLEOTIDE SEQUENCE [LARGE SCALE GENOMIC DNA]</scope>
    <source>
        <strain evidence="9">Wuxi-XJTLU</strain>
    </source>
</reference>
<accession>A0A1V9WY19</accession>
<evidence type="ECO:0000313" key="9">
    <source>
        <dbReference type="EMBL" id="OQR66150.1"/>
    </source>
</evidence>
<organism evidence="9 10">
    <name type="scientific">Tropilaelaps mercedesae</name>
    <dbReference type="NCBI Taxonomy" id="418985"/>
    <lineage>
        <taxon>Eukaryota</taxon>
        <taxon>Metazoa</taxon>
        <taxon>Ecdysozoa</taxon>
        <taxon>Arthropoda</taxon>
        <taxon>Chelicerata</taxon>
        <taxon>Arachnida</taxon>
        <taxon>Acari</taxon>
        <taxon>Parasitiformes</taxon>
        <taxon>Mesostigmata</taxon>
        <taxon>Gamasina</taxon>
        <taxon>Dermanyssoidea</taxon>
        <taxon>Laelapidae</taxon>
        <taxon>Tropilaelaps</taxon>
    </lineage>
</organism>
<dbReference type="GO" id="GO:0015254">
    <property type="term" value="F:glycerol channel activity"/>
    <property type="evidence" value="ECO:0007669"/>
    <property type="project" value="TreeGrafter"/>
</dbReference>
<evidence type="ECO:0000256" key="5">
    <source>
        <dbReference type="ARBA" id="ARBA00022989"/>
    </source>
</evidence>
<protein>
    <submittedName>
        <fullName evidence="9">Aquaporin-10-like</fullName>
    </submittedName>
</protein>
<keyword evidence="6 8" id="KW-0472">Membrane</keyword>
<dbReference type="GO" id="GO:0016323">
    <property type="term" value="C:basolateral plasma membrane"/>
    <property type="evidence" value="ECO:0007669"/>
    <property type="project" value="TreeGrafter"/>
</dbReference>
<dbReference type="Gene3D" id="1.20.1080.10">
    <property type="entry name" value="Glycerol uptake facilitator protein"/>
    <property type="match status" value="1"/>
</dbReference>
<evidence type="ECO:0000256" key="1">
    <source>
        <dbReference type="ARBA" id="ARBA00004141"/>
    </source>
</evidence>
<dbReference type="STRING" id="418985.A0A1V9WY19"/>
<evidence type="ECO:0000256" key="2">
    <source>
        <dbReference type="ARBA" id="ARBA00006175"/>
    </source>
</evidence>
<evidence type="ECO:0000313" key="10">
    <source>
        <dbReference type="Proteomes" id="UP000192247"/>
    </source>
</evidence>
<gene>
    <name evidence="9" type="ORF">BIW11_14343</name>
</gene>
<comment type="similarity">
    <text evidence="2">Belongs to the MIP/aquaporin (TC 1.A.8) family.</text>
</comment>
<feature type="transmembrane region" description="Helical" evidence="8">
    <location>
        <begin position="135"/>
        <end position="156"/>
    </location>
</feature>
<keyword evidence="3" id="KW-0813">Transport</keyword>
<dbReference type="AlphaFoldDB" id="A0A1V9WY19"/>
<dbReference type="GO" id="GO:0015250">
    <property type="term" value="F:water channel activity"/>
    <property type="evidence" value="ECO:0007669"/>
    <property type="project" value="TreeGrafter"/>
</dbReference>
<evidence type="ECO:0000256" key="4">
    <source>
        <dbReference type="ARBA" id="ARBA00022692"/>
    </source>
</evidence>
<dbReference type="InterPro" id="IPR023271">
    <property type="entry name" value="Aquaporin-like"/>
</dbReference>
<sequence length="184" mass="19445">MVLGAFAGAVVAYMNFAEGIDCFDGGAHVFAGSPNATGIFFATYPNASVSIITCIFDTMLCSALLMYAISAIVDKHNTGIPVYLWAPCVSFMVMSIISTFSFNCAVAMNPARDLSPRLFTALAGYGLQGFRPLKGVFWVVAVVIPHLGGFLGAQLYHISIGLQKPGEQDRIEASADGKLMATGS</sequence>
<dbReference type="OrthoDB" id="3222at2759"/>
<dbReference type="EMBL" id="MNPL01033548">
    <property type="protein sequence ID" value="OQR66150.1"/>
    <property type="molecule type" value="Genomic_DNA"/>
</dbReference>
<dbReference type="Pfam" id="PF00230">
    <property type="entry name" value="MIP"/>
    <property type="match status" value="1"/>
</dbReference>
<feature type="transmembrane region" description="Helical" evidence="8">
    <location>
        <begin position="82"/>
        <end position="108"/>
    </location>
</feature>
<dbReference type="PANTHER" id="PTHR43829:SF9">
    <property type="entry name" value="AQUAPORIN-9"/>
    <property type="match status" value="1"/>
</dbReference>
<proteinExistence type="inferred from homology"/>
<evidence type="ECO:0000256" key="8">
    <source>
        <dbReference type="SAM" id="Phobius"/>
    </source>
</evidence>
<comment type="function">
    <text evidence="7">Aquaglyceroporin that may modulate the water content and osmolytes during anhydrobiosis.</text>
</comment>
<dbReference type="SUPFAM" id="SSF81338">
    <property type="entry name" value="Aquaporin-like"/>
    <property type="match status" value="1"/>
</dbReference>
<evidence type="ECO:0000256" key="3">
    <source>
        <dbReference type="ARBA" id="ARBA00022448"/>
    </source>
</evidence>
<dbReference type="InterPro" id="IPR050363">
    <property type="entry name" value="MIP/Aquaporin"/>
</dbReference>
<comment type="caution">
    <text evidence="9">The sequence shown here is derived from an EMBL/GenBank/DDBJ whole genome shotgun (WGS) entry which is preliminary data.</text>
</comment>
<name>A0A1V9WY19_9ACAR</name>
<evidence type="ECO:0000256" key="7">
    <source>
        <dbReference type="ARBA" id="ARBA00045280"/>
    </source>
</evidence>
<dbReference type="PANTHER" id="PTHR43829">
    <property type="entry name" value="AQUAPORIN OR AQUAGLYCEROPORIN RELATED"/>
    <property type="match status" value="1"/>
</dbReference>
<keyword evidence="4 8" id="KW-0812">Transmembrane</keyword>
<dbReference type="InterPro" id="IPR000425">
    <property type="entry name" value="MIP"/>
</dbReference>
<dbReference type="Proteomes" id="UP000192247">
    <property type="component" value="Unassembled WGS sequence"/>
</dbReference>
<feature type="transmembrane region" description="Helical" evidence="8">
    <location>
        <begin position="43"/>
        <end position="70"/>
    </location>
</feature>
<evidence type="ECO:0000256" key="6">
    <source>
        <dbReference type="ARBA" id="ARBA00023136"/>
    </source>
</evidence>